<dbReference type="Pfam" id="PF11392">
    <property type="entry name" value="AllH"/>
    <property type="match status" value="1"/>
</dbReference>
<organism evidence="1 2">
    <name type="scientific">Fundicoccus culcitae</name>
    <dbReference type="NCBI Taxonomy" id="2969821"/>
    <lineage>
        <taxon>Bacteria</taxon>
        <taxon>Bacillati</taxon>
        <taxon>Bacillota</taxon>
        <taxon>Bacilli</taxon>
        <taxon>Lactobacillales</taxon>
        <taxon>Aerococcaceae</taxon>
        <taxon>Fundicoccus</taxon>
    </lineage>
</organism>
<reference evidence="1 2" key="1">
    <citation type="submission" date="2022-08" db="EMBL/GenBank/DDBJ databases">
        <title>Aerococcaceae sp. nov isolated from spoiled eye mask.</title>
        <authorList>
            <person name="Zhou G."/>
            <person name="Xie X.-B."/>
            <person name="Shi Q.-S."/>
            <person name="Wang Y.-S."/>
            <person name="Wen X."/>
            <person name="Peng H."/>
            <person name="Yang X.-J."/>
            <person name="Tao H.-B."/>
            <person name="Huang X.-M."/>
        </authorList>
    </citation>
    <scope>NUCLEOTIDE SEQUENCE [LARGE SCALE GENOMIC DNA]</scope>
    <source>
        <strain evidence="2">DM20194951</strain>
    </source>
</reference>
<gene>
    <name evidence="1" type="ORF">NRE15_06630</name>
</gene>
<dbReference type="Proteomes" id="UP001315967">
    <property type="component" value="Chromosome"/>
</dbReference>
<protein>
    <submittedName>
        <fullName evidence="1">DUF2877 domain-containing protein</fullName>
    </submittedName>
</protein>
<accession>A0ABY5P9G6</accession>
<keyword evidence="2" id="KW-1185">Reference proteome</keyword>
<evidence type="ECO:0000313" key="2">
    <source>
        <dbReference type="Proteomes" id="UP001315967"/>
    </source>
</evidence>
<dbReference type="RefSeq" id="WP_313794803.1">
    <property type="nucleotide sequence ID" value="NZ_CP102453.1"/>
</dbReference>
<dbReference type="InterPro" id="IPR021530">
    <property type="entry name" value="AllH-like"/>
</dbReference>
<sequence>MQSAIGLALDSKTFKTIKPLINIPTIVRIRNHQMVFYTRPEIITLELTACEEKDLSIISIAKEKLLKSGLLERLKDMNVYSRSGFSKNDRLDLSLKELLKNPVWDVNALQNLIGAGPGLTPSGDDFLQGMIFIEKVLGVENKLHSLVEEGLKVRLTTDVSLSYYQAIFEGYANEPLINLLQSIQMGSEIGIQKALNHLQNYGETSGYDLLLGILVYLQKLKDGMML</sequence>
<name>A0ABY5P9G6_9LACT</name>
<proteinExistence type="predicted"/>
<dbReference type="EMBL" id="CP102453">
    <property type="protein sequence ID" value="UUX35314.1"/>
    <property type="molecule type" value="Genomic_DNA"/>
</dbReference>
<evidence type="ECO:0000313" key="1">
    <source>
        <dbReference type="EMBL" id="UUX35314.1"/>
    </source>
</evidence>